<proteinExistence type="predicted"/>
<comment type="caution">
    <text evidence="1">The sequence shown here is derived from an EMBL/GenBank/DDBJ whole genome shotgun (WGS) entry which is preliminary data.</text>
</comment>
<protein>
    <submittedName>
        <fullName evidence="1">DUF2922 domain-containing protein</fullName>
    </submittedName>
</protein>
<dbReference type="InterPro" id="IPR021321">
    <property type="entry name" value="DUF2922"/>
</dbReference>
<gene>
    <name evidence="1" type="ORF">E3U55_14895</name>
</gene>
<keyword evidence="2" id="KW-1185">Reference proteome</keyword>
<reference evidence="1 2" key="1">
    <citation type="submission" date="2019-03" db="EMBL/GenBank/DDBJ databases">
        <authorList>
            <person name="He R.-H."/>
        </authorList>
    </citation>
    <scope>NUCLEOTIDE SEQUENCE [LARGE SCALE GENOMIC DNA]</scope>
    <source>
        <strain evidence="2">SH 714</strain>
    </source>
</reference>
<dbReference type="OrthoDB" id="2454247at2"/>
<dbReference type="Proteomes" id="UP000297975">
    <property type="component" value="Unassembled WGS sequence"/>
</dbReference>
<dbReference type="RefSeq" id="WP_134341271.1">
    <property type="nucleotide sequence ID" value="NZ_SOPW01000020.1"/>
</dbReference>
<dbReference type="EMBL" id="SOPW01000020">
    <property type="protein sequence ID" value="TFB14065.1"/>
    <property type="molecule type" value="Genomic_DNA"/>
</dbReference>
<name>A0A4Y8IGJ9_9BACI</name>
<organism evidence="1 2">
    <name type="scientific">Filobacillus milosensis</name>
    <dbReference type="NCBI Taxonomy" id="94137"/>
    <lineage>
        <taxon>Bacteria</taxon>
        <taxon>Bacillati</taxon>
        <taxon>Bacillota</taxon>
        <taxon>Bacilli</taxon>
        <taxon>Bacillales</taxon>
        <taxon>Bacillaceae</taxon>
        <taxon>Filobacillus</taxon>
    </lineage>
</organism>
<sequence>MAKKLELKFKNLEGSTVTISLDEPIEPADPTAVKQVMDTIINNDVFSSNGGSLVEASYAQIVDRNVTEVPLS</sequence>
<evidence type="ECO:0000313" key="2">
    <source>
        <dbReference type="Proteomes" id="UP000297975"/>
    </source>
</evidence>
<accession>A0A4Y8IGJ9</accession>
<dbReference type="Pfam" id="PF11148">
    <property type="entry name" value="DUF2922"/>
    <property type="match status" value="1"/>
</dbReference>
<evidence type="ECO:0000313" key="1">
    <source>
        <dbReference type="EMBL" id="TFB14065.1"/>
    </source>
</evidence>
<dbReference type="AlphaFoldDB" id="A0A4Y8IGJ9"/>